<dbReference type="AlphaFoldDB" id="A9DGR4"/>
<dbReference type="GO" id="GO:0008233">
    <property type="term" value="F:peptidase activity"/>
    <property type="evidence" value="ECO:0007669"/>
    <property type="project" value="UniProtKB-KW"/>
</dbReference>
<evidence type="ECO:0000313" key="2">
    <source>
        <dbReference type="Proteomes" id="UP000005839"/>
    </source>
</evidence>
<reference evidence="1 2" key="1">
    <citation type="submission" date="2007-10" db="EMBL/GenBank/DDBJ databases">
        <authorList>
            <person name="Yayanos A."/>
            <person name="Ferriera S."/>
            <person name="Johnson J."/>
            <person name="Kravitz S."/>
            <person name="Halpern A."/>
            <person name="Remington K."/>
            <person name="Beeson K."/>
            <person name="Tran B."/>
            <person name="Rogers Y.-H."/>
            <person name="Friedman R."/>
            <person name="Venter J.C."/>
        </authorList>
    </citation>
    <scope>NUCLEOTIDE SEQUENCE [LARGE SCALE GENOMIC DNA]</scope>
    <source>
        <strain evidence="1 2">KT99</strain>
    </source>
</reference>
<dbReference type="Gene3D" id="2.60.40.10">
    <property type="entry name" value="Immunoglobulins"/>
    <property type="match status" value="1"/>
</dbReference>
<dbReference type="EMBL" id="ABIC01000045">
    <property type="protein sequence ID" value="EDP99271.1"/>
    <property type="molecule type" value="Genomic_DNA"/>
</dbReference>
<dbReference type="Proteomes" id="UP000005839">
    <property type="component" value="Unassembled WGS sequence"/>
</dbReference>
<dbReference type="InterPro" id="IPR013783">
    <property type="entry name" value="Ig-like_fold"/>
</dbReference>
<keyword evidence="2" id="KW-1185">Reference proteome</keyword>
<name>A9DGR4_9GAMM</name>
<dbReference type="GO" id="GO:0006508">
    <property type="term" value="P:proteolysis"/>
    <property type="evidence" value="ECO:0007669"/>
    <property type="project" value="UniProtKB-KW"/>
</dbReference>
<proteinExistence type="predicted"/>
<keyword evidence="1" id="KW-0645">Protease</keyword>
<evidence type="ECO:0000313" key="1">
    <source>
        <dbReference type="EMBL" id="EDP99271.1"/>
    </source>
</evidence>
<gene>
    <name evidence="1" type="ORF">KT99_18202</name>
</gene>
<keyword evidence="1" id="KW-0378">Hydrolase</keyword>
<protein>
    <submittedName>
        <fullName evidence="1">Serine protease, subtilase family protein</fullName>
    </submittedName>
</protein>
<accession>A9DGR4</accession>
<sequence>MLFDIQATLPEGIVIVSDSHEGTQDGQVLTWQLTQAPQSEVQTIILNLSTTNMIMSEELLFEVSHTVNENQQSETLEPVYLEGIPVALINGESEVELTANEQTTLSLSGASSTVPNSDDVATYIWTQVSGPSLSIEDNSLAEIDLILPDVISDDVAVLELTISNGKVSCQFFGRSVAGFFITSQ</sequence>
<comment type="caution">
    <text evidence="1">The sequence shown here is derived from an EMBL/GenBank/DDBJ whole genome shotgun (WGS) entry which is preliminary data.</text>
</comment>
<organism evidence="1 2">
    <name type="scientific">Shewanella benthica KT99</name>
    <dbReference type="NCBI Taxonomy" id="314608"/>
    <lineage>
        <taxon>Bacteria</taxon>
        <taxon>Pseudomonadati</taxon>
        <taxon>Pseudomonadota</taxon>
        <taxon>Gammaproteobacteria</taxon>
        <taxon>Alteromonadales</taxon>
        <taxon>Shewanellaceae</taxon>
        <taxon>Shewanella</taxon>
    </lineage>
</organism>